<feature type="domain" description="Glycoside hydrolase family 3 N-terminal" evidence="8">
    <location>
        <begin position="55"/>
        <end position="369"/>
    </location>
</feature>
<dbReference type="InterPro" id="IPR050226">
    <property type="entry name" value="NagZ_Beta-hexosaminidase"/>
</dbReference>
<evidence type="ECO:0000256" key="5">
    <source>
        <dbReference type="ARBA" id="ARBA00023295"/>
    </source>
</evidence>
<evidence type="ECO:0000256" key="4">
    <source>
        <dbReference type="ARBA" id="ARBA00022801"/>
    </source>
</evidence>
<dbReference type="EC" id="3.2.1.52" evidence="3"/>
<evidence type="ECO:0000259" key="7">
    <source>
        <dbReference type="Pfam" id="PF00144"/>
    </source>
</evidence>
<dbReference type="InterPro" id="IPR017853">
    <property type="entry name" value="GH"/>
</dbReference>
<gene>
    <name evidence="9" type="ORF">W5A_10844</name>
</gene>
<feature type="signal peptide" evidence="6">
    <location>
        <begin position="1"/>
        <end position="28"/>
    </location>
</feature>
<dbReference type="SUPFAM" id="SSF51445">
    <property type="entry name" value="(Trans)glycosidases"/>
    <property type="match status" value="1"/>
</dbReference>
<dbReference type="EMBL" id="AJJU01000023">
    <property type="protein sequence ID" value="EID73038.1"/>
    <property type="molecule type" value="Genomic_DNA"/>
</dbReference>
<comment type="similarity">
    <text evidence="2">Belongs to the glycosyl hydrolase 3 family.</text>
</comment>
<dbReference type="PATRIC" id="fig|946077.3.peg.2188"/>
<evidence type="ECO:0000256" key="2">
    <source>
        <dbReference type="ARBA" id="ARBA00005336"/>
    </source>
</evidence>
<dbReference type="GO" id="GO:0005975">
    <property type="term" value="P:carbohydrate metabolic process"/>
    <property type="evidence" value="ECO:0007669"/>
    <property type="project" value="InterPro"/>
</dbReference>
<dbReference type="STRING" id="946077.W5A_10844"/>
<dbReference type="InterPro" id="IPR001466">
    <property type="entry name" value="Beta-lactam-related"/>
</dbReference>
<dbReference type="SUPFAM" id="SSF56601">
    <property type="entry name" value="beta-lactamase/transpeptidase-like"/>
    <property type="match status" value="1"/>
</dbReference>
<dbReference type="InterPro" id="IPR036962">
    <property type="entry name" value="Glyco_hydro_3_N_sf"/>
</dbReference>
<sequence length="980" mass="110247">MKMLHLRLHPIHCFLSIVLSSFCFLATAQQINPLETEDVSTQRKWVEEKYNAMSLDEKIGQLYMVDVFSANQGAHTERVKKLIEDYHIGGIIFSKGGPMRQAKLTNEYQALSKIPLMISMDAEWGLAMRLDSTFAYPWNMTLGAIEDNSIISKVGYRIGAHAKRLGVHINFAPDIDINTNPKNPIIGNRSFGEDKYTVTEKGIAFMEGMQRAGVLANGKHFPGHGDTDKDSHKTLPTIAFSKERIDSIELYPFKQLIDKNLASVMVAHLNVPALEMQANLPSSLSYSIVTELLKERLGFNGLIFTDALNMKGASDHLGPGDVDLAAFLAGSDVLLIPGDVPKGVAKIKEAYQQQIISEERLAHSVKKILMAKYKVGLNNFQPVDTTNLIEDLHTLEDDLLYEEAIEHALTVVKNDKALLPLTNLEKHKIAYVAMGDDDGSVFYNALKRYTKVDFIKGSKIENLMMNLEPYSTVVVGLHRSNQTPWKAHEFTETEIAWLAEIAMFKKVILAVFTKPYALLDLPSTEKIESVIVSYQNSEVAQDKTAQLIFGAIDGKGVLPVTAHPDFQVNSCIHTVRINRLQYGLPETVGLSSQILNQIDKEAERVIAAQMTPGMQILVARRGKVVYHKAFGKYTYNGNTPVTTESVYDLASLTKILATLPEVMKLYDEGKFRLEDPMGTLLPQLQNTNKGSLKVLDVLTHYARLKAWIPFYVHTLSKTAKQPLENYYRRLPEKGFNLHVADGLYMRDDYQDSIMKIINESDLLSKKSYVYSDLAFYYMKQYVESQYDKPIDQLVNIHYYNSLGANFTTYNPLVRFSKDQIVPTEVDDYFRHQTIQGYVHDMGAAMQGGVGGHAGLFSNANDVAKLMQLFMQKGNYGGKVYFKPETLDTFNQCFYCEENNRRGVGFDKPQLEKEGPTCGCVSMTSFGHTGFTGTYAWADPEQEIVYVFLSNRTYPTANNRKLIAENVRSNIQELIYSAILD</sequence>
<reference evidence="9 10" key="1">
    <citation type="journal article" date="2012" name="J. Bacteriol.">
        <title>Genome Sequence of the Halotolerant Bacterium Imtechella halotolerans K1T.</title>
        <authorList>
            <person name="Kumar S."/>
            <person name="Vikram S."/>
            <person name="Subramanian S."/>
            <person name="Raghava G.P."/>
            <person name="Pinnaka A.K."/>
        </authorList>
    </citation>
    <scope>NUCLEOTIDE SEQUENCE [LARGE SCALE GENOMIC DNA]</scope>
    <source>
        <strain evidence="9 10">K1</strain>
    </source>
</reference>
<feature type="chain" id="PRO_5003635984" description="beta-N-acetylhexosaminidase" evidence="6">
    <location>
        <begin position="29"/>
        <end position="980"/>
    </location>
</feature>
<dbReference type="Pfam" id="PF00144">
    <property type="entry name" value="Beta-lactamase"/>
    <property type="match status" value="1"/>
</dbReference>
<protein>
    <recommendedName>
        <fullName evidence="3">beta-N-acetylhexosaminidase</fullName>
        <ecNumber evidence="3">3.2.1.52</ecNumber>
    </recommendedName>
</protein>
<dbReference type="InterPro" id="IPR019800">
    <property type="entry name" value="Glyco_hydro_3_AS"/>
</dbReference>
<dbReference type="Proteomes" id="UP000005938">
    <property type="component" value="Unassembled WGS sequence"/>
</dbReference>
<dbReference type="PANTHER" id="PTHR30480">
    <property type="entry name" value="BETA-HEXOSAMINIDASE-RELATED"/>
    <property type="match status" value="1"/>
</dbReference>
<dbReference type="AlphaFoldDB" id="I0W9H2"/>
<dbReference type="InterPro" id="IPR012338">
    <property type="entry name" value="Beta-lactam/transpept-like"/>
</dbReference>
<keyword evidence="4 9" id="KW-0378">Hydrolase</keyword>
<dbReference type="Pfam" id="PF00933">
    <property type="entry name" value="Glyco_hydro_3"/>
    <property type="match status" value="1"/>
</dbReference>
<feature type="domain" description="Beta-lactamase-related" evidence="7">
    <location>
        <begin position="603"/>
        <end position="959"/>
    </location>
</feature>
<keyword evidence="10" id="KW-1185">Reference proteome</keyword>
<dbReference type="Gene3D" id="3.20.20.300">
    <property type="entry name" value="Glycoside hydrolase, family 3, N-terminal domain"/>
    <property type="match status" value="1"/>
</dbReference>
<evidence type="ECO:0000256" key="3">
    <source>
        <dbReference type="ARBA" id="ARBA00012663"/>
    </source>
</evidence>
<dbReference type="InterPro" id="IPR001764">
    <property type="entry name" value="Glyco_hydro_3_N"/>
</dbReference>
<dbReference type="PANTHER" id="PTHR30480:SF13">
    <property type="entry name" value="BETA-HEXOSAMINIDASE"/>
    <property type="match status" value="1"/>
</dbReference>
<comment type="catalytic activity">
    <reaction evidence="1">
        <text>Hydrolysis of terminal non-reducing N-acetyl-D-hexosamine residues in N-acetyl-beta-D-hexosaminides.</text>
        <dbReference type="EC" id="3.2.1.52"/>
    </reaction>
</comment>
<dbReference type="eggNOG" id="COG1472">
    <property type="taxonomic scope" value="Bacteria"/>
</dbReference>
<keyword evidence="5" id="KW-0326">Glycosidase</keyword>
<dbReference type="RefSeq" id="WP_008240451.1">
    <property type="nucleotide sequence ID" value="NZ_AJJU01000023.1"/>
</dbReference>
<evidence type="ECO:0000256" key="1">
    <source>
        <dbReference type="ARBA" id="ARBA00001231"/>
    </source>
</evidence>
<comment type="caution">
    <text evidence="9">The sequence shown here is derived from an EMBL/GenBank/DDBJ whole genome shotgun (WGS) entry which is preliminary data.</text>
</comment>
<dbReference type="PROSITE" id="PS00775">
    <property type="entry name" value="GLYCOSYL_HYDROL_F3"/>
    <property type="match status" value="1"/>
</dbReference>
<dbReference type="GO" id="GO:0009254">
    <property type="term" value="P:peptidoglycan turnover"/>
    <property type="evidence" value="ECO:0007669"/>
    <property type="project" value="TreeGrafter"/>
</dbReference>
<evidence type="ECO:0000313" key="9">
    <source>
        <dbReference type="EMBL" id="EID73038.1"/>
    </source>
</evidence>
<evidence type="ECO:0000313" key="10">
    <source>
        <dbReference type="Proteomes" id="UP000005938"/>
    </source>
</evidence>
<evidence type="ECO:0000256" key="6">
    <source>
        <dbReference type="SAM" id="SignalP"/>
    </source>
</evidence>
<dbReference type="Gene3D" id="3.40.710.10">
    <property type="entry name" value="DD-peptidase/beta-lactamase superfamily"/>
    <property type="match status" value="1"/>
</dbReference>
<evidence type="ECO:0000259" key="8">
    <source>
        <dbReference type="Pfam" id="PF00933"/>
    </source>
</evidence>
<dbReference type="GO" id="GO:0004563">
    <property type="term" value="F:beta-N-acetylhexosaminidase activity"/>
    <property type="evidence" value="ECO:0007669"/>
    <property type="project" value="UniProtKB-EC"/>
</dbReference>
<name>I0W9H2_9FLAO</name>
<accession>I0W9H2</accession>
<organism evidence="9 10">
    <name type="scientific">Imtechella halotolerans K1</name>
    <dbReference type="NCBI Taxonomy" id="946077"/>
    <lineage>
        <taxon>Bacteria</taxon>
        <taxon>Pseudomonadati</taxon>
        <taxon>Bacteroidota</taxon>
        <taxon>Flavobacteriia</taxon>
        <taxon>Flavobacteriales</taxon>
        <taxon>Flavobacteriaceae</taxon>
        <taxon>Imtechella</taxon>
    </lineage>
</organism>
<dbReference type="eggNOG" id="COG1680">
    <property type="taxonomic scope" value="Bacteria"/>
</dbReference>
<proteinExistence type="inferred from homology"/>
<keyword evidence="6" id="KW-0732">Signal</keyword>